<comment type="caution">
    <text evidence="2">The sequence shown here is derived from an EMBL/GenBank/DDBJ whole genome shotgun (WGS) entry which is preliminary data.</text>
</comment>
<evidence type="ECO:0000313" key="2">
    <source>
        <dbReference type="EMBL" id="MXP15513.1"/>
    </source>
</evidence>
<dbReference type="SUPFAM" id="SSF89550">
    <property type="entry name" value="PHP domain-like"/>
    <property type="match status" value="1"/>
</dbReference>
<keyword evidence="1" id="KW-0812">Transmembrane</keyword>
<dbReference type="Pfam" id="PF12228">
    <property type="entry name" value="DUF3604"/>
    <property type="match status" value="1"/>
</dbReference>
<gene>
    <name evidence="2" type="ORF">GRI44_12200</name>
</gene>
<protein>
    <submittedName>
        <fullName evidence="2">DUF3604 domain-containing protein</fullName>
    </submittedName>
</protein>
<keyword evidence="3" id="KW-1185">Reference proteome</keyword>
<keyword evidence="1" id="KW-1133">Transmembrane helix</keyword>
<sequence length="654" mass="71720">MGRARKIVSGIAIAAVLGGGAYWLTRPRIIDPAKIASAESDVALSEFPERVLFGDTHLHTDNSIDAFGFGARLGPEDALKFARGDEVTSTTGVKAQLSRPLDFLVIADHSDGLGVTRRLYDAPRFAIRDKTLRRWRDMMHESPQQSVRATSELIAAAGAGTLPAAMLDPARRDESTAEIWGNQLKVLDRYYQPGKFTPIAGFEYTLQPDGNNLHRVVMFRDGIERTSKIRPYPGLVSNVDGLFDYMDGYERATGGRVLAIPHNSNLSNGLMFELTDAAGGPMTAEYARRRGAREPVVEATQIKGDSEAHPFLSPNDEFADFGKKGWEIGNLTLSFPKKNDMLAGEYLREALKRGLSIEQQTGVNPYKFGMIGSTDSHTALATGDEDNFFGKHTGNEPDKIRAIAPQNLGTRVGRMGWNYLAGGYAAVWARANTRAEIFDAMMRREVYATTGPRMVVRFFGGFEFSSETFKGDWVRAGYKTGVPMGGELVASGAKAPRFLVSALKDPEGAHLDRVQIIKGWVDASGTAQEKIYDVAWSDTAKRQPVNGKIPAVGDTVNRARAAYTNAIGAAELRSVWTDPDYTPGQRAFYYVRVLEIPTPRWPLFDAVRFGVKLSPEALADAVAQERAYSSPIWVGPAARNTADRKTGQRRLAGR</sequence>
<dbReference type="Proteomes" id="UP000473531">
    <property type="component" value="Unassembled WGS sequence"/>
</dbReference>
<feature type="transmembrane region" description="Helical" evidence="1">
    <location>
        <begin position="7"/>
        <end position="25"/>
    </location>
</feature>
<reference evidence="2 3" key="1">
    <citation type="submission" date="2019-12" db="EMBL/GenBank/DDBJ databases">
        <title>Genomic-based taxomic classification of the family Erythrobacteraceae.</title>
        <authorList>
            <person name="Xu L."/>
        </authorList>
    </citation>
    <scope>NUCLEOTIDE SEQUENCE [LARGE SCALE GENOMIC DNA]</scope>
    <source>
        <strain evidence="2 3">KCTC 52259</strain>
    </source>
</reference>
<organism evidence="2 3">
    <name type="scientific">Allopontixanthobacter confluentis</name>
    <dbReference type="NCBI Taxonomy" id="1849021"/>
    <lineage>
        <taxon>Bacteria</taxon>
        <taxon>Pseudomonadati</taxon>
        <taxon>Pseudomonadota</taxon>
        <taxon>Alphaproteobacteria</taxon>
        <taxon>Sphingomonadales</taxon>
        <taxon>Erythrobacteraceae</taxon>
        <taxon>Allopontixanthobacter</taxon>
    </lineage>
</organism>
<proteinExistence type="predicted"/>
<dbReference type="EMBL" id="WTYU01000002">
    <property type="protein sequence ID" value="MXP15513.1"/>
    <property type="molecule type" value="Genomic_DNA"/>
</dbReference>
<dbReference type="Gene3D" id="3.20.20.140">
    <property type="entry name" value="Metal-dependent hydrolases"/>
    <property type="match status" value="1"/>
</dbReference>
<keyword evidence="1" id="KW-0472">Membrane</keyword>
<evidence type="ECO:0000256" key="1">
    <source>
        <dbReference type="SAM" id="Phobius"/>
    </source>
</evidence>
<dbReference type="OrthoDB" id="543560at2"/>
<dbReference type="AlphaFoldDB" id="A0A6L7GHF7"/>
<dbReference type="InterPro" id="IPR022028">
    <property type="entry name" value="DUF3604"/>
</dbReference>
<name>A0A6L7GHF7_9SPHN</name>
<accession>A0A6L7GHF7</accession>
<dbReference type="RefSeq" id="WP_160602020.1">
    <property type="nucleotide sequence ID" value="NZ_WTYU01000002.1"/>
</dbReference>
<dbReference type="InterPro" id="IPR016195">
    <property type="entry name" value="Pol/histidinol_Pase-like"/>
</dbReference>
<evidence type="ECO:0000313" key="3">
    <source>
        <dbReference type="Proteomes" id="UP000473531"/>
    </source>
</evidence>